<gene>
    <name evidence="1" type="ORF">QFC21_002390</name>
</gene>
<comment type="caution">
    <text evidence="1">The sequence shown here is derived from an EMBL/GenBank/DDBJ whole genome shotgun (WGS) entry which is preliminary data.</text>
</comment>
<accession>A0ACC2VX75</accession>
<dbReference type="Proteomes" id="UP001227268">
    <property type="component" value="Unassembled WGS sequence"/>
</dbReference>
<dbReference type="EMBL" id="JASBWT010000006">
    <property type="protein sequence ID" value="KAJ9103927.1"/>
    <property type="molecule type" value="Genomic_DNA"/>
</dbReference>
<reference evidence="1" key="1">
    <citation type="submission" date="2023-04" db="EMBL/GenBank/DDBJ databases">
        <title>Draft Genome sequencing of Naganishia species isolated from polar environments using Oxford Nanopore Technology.</title>
        <authorList>
            <person name="Leo P."/>
            <person name="Venkateswaran K."/>
        </authorList>
    </citation>
    <scope>NUCLEOTIDE SEQUENCE</scope>
    <source>
        <strain evidence="1">MNA-CCFEE 5423</strain>
    </source>
</reference>
<sequence>MREREREREREKDREQGKQQQTSGQMRPPSSTPQQQFSPTANSSVPTPSPTLRPPNLPFPALSSTFNSLTTRTLPSPFGNLATSPTSASTSMTGTPTALPKAAGPVSASAPSLALPSPTGTPTVPAGPSLGGMRLSTMLGSTSNMNDNKPQKNGRATVSPVISNKPVSTRGMGAPGSLSATYAGKLQPPPLPSVTTGKQSTSPPVSNASMSSQLAREGERDRLNLATQRDRERDRARSNSIQSAGGAGGLRKTPTPAALPGRPGVSVSPRGMPSPAILSQSPMVPSTAFGNPSSAKLLPPHVQLSAGPPPPGLGGPVGFRGPGQSSSMHGGLGMGGMSLGMTGMGNVASMAKEKQIRDNWWKREGEREEEAATHRREQQFRERERERERERARDLPRDEAEMREAARRNEQAALERERENAFRAREREAAEIRARDRERDTFMHQQVARDRERDREPLQEKKYVSASVVGASLASKTAQDREREAQQQQQQQLRPQKHIGGYRAPAQSEAMFHPPGSTSSGHARIPSAAPMHPDAREKDRERERERDRERERSRYPVHPDREREREREIVRESERRQMAEWGPHAGYGGFFGPGFRTTGPLAPGLDRPLGTTLSGGESYPQALQRQRAHEREREKERESQLDRERAVQMQARHGLTDPRMTVPNGPPGPAVNAGEPSMKPLKQAIEVLNQPPSLSDRNPQSTVSGHPALTDTRSSRAMQPSAGIASCRESGISKQELLSPTDTNGSHLQTSVATLPRESSAATGKSVRPKLDHAANEAEQAHRRQSTTTHTPIIHNMTSGVNGQQASTGIPAPVQQSGKSTHKRKRSEIYPAAVAPGPVVDDDIQIVDVSHAPQNRLVGDEGFGARNQQAHTSTASSRKKSTKHHSHAQQQQLAAVQPLQQPVPQNPQPIFMPPTNHINPQMLSAPPSRHLQVRSDAIEHYLRILGIEALRKHLGRVVYRGTDWLMDGELLALHVGGTLDVEIPGEFLPSRPDGSKAWCLRHEVNDWIEEVSPPGKALLEVMPGYADRKLWGTDVYTDDSDLLAVLVHAAWLRPILPRTNSQTGADEARNRGRGTQDDLRVRLRIAPKLIRYVATERAGILSRGWGNSHDGVSIVVESIERIKRGSALKANSRRNAKLRMKSYLTERAIALGLTQDSLEYPSLPIVDELVFLRGREIGFCMSIASLGDWLNNPDESLDEISGDVDMEDSDNLSSSTSKVRNIWKNDLLLENAADRFRLSLVMDAASGNPAFDIYALHCSTIRGLKREQAHEQESDPKLVVQGIPVKNVQFTNSGVFVRSGVPMDAAYGVHREGGQGWFAQVQRFAWIDKQKVDVTVFDSVFQDERAPITAEDAQATDKAKSEDVDQAMEIDDIPTNPADKDQDNQNKHEASVSCETVVSQSDMTPGDKAVLDKVVSGGERRELTDISMAIKPDANGAATKSADFLISESKLEDASSTGPKSSAKVESKIAATPHEVARESTADEIIAVKLEMVGELGASIEKPMGPTAGEIRQKDELGKQDVTGELTNGSDIQKA</sequence>
<evidence type="ECO:0000313" key="2">
    <source>
        <dbReference type="Proteomes" id="UP001227268"/>
    </source>
</evidence>
<keyword evidence="2" id="KW-1185">Reference proteome</keyword>
<protein>
    <submittedName>
        <fullName evidence="1">Uncharacterized protein</fullName>
    </submittedName>
</protein>
<evidence type="ECO:0000313" key="1">
    <source>
        <dbReference type="EMBL" id="KAJ9103927.1"/>
    </source>
</evidence>
<organism evidence="1 2">
    <name type="scientific">Naganishia friedmannii</name>
    <dbReference type="NCBI Taxonomy" id="89922"/>
    <lineage>
        <taxon>Eukaryota</taxon>
        <taxon>Fungi</taxon>
        <taxon>Dikarya</taxon>
        <taxon>Basidiomycota</taxon>
        <taxon>Agaricomycotina</taxon>
        <taxon>Tremellomycetes</taxon>
        <taxon>Filobasidiales</taxon>
        <taxon>Filobasidiaceae</taxon>
        <taxon>Naganishia</taxon>
    </lineage>
</organism>
<name>A0ACC2VX75_9TREE</name>
<proteinExistence type="predicted"/>